<evidence type="ECO:0000256" key="13">
    <source>
        <dbReference type="RuleBase" id="RU003785"/>
    </source>
</evidence>
<dbReference type="InterPro" id="IPR027417">
    <property type="entry name" value="P-loop_NTPase"/>
</dbReference>
<evidence type="ECO:0000313" key="14">
    <source>
        <dbReference type="EMBL" id="VUD70255.1"/>
    </source>
</evidence>
<dbReference type="EC" id="2.5.1.75" evidence="10"/>
<sequence>MVSQGPSTDRPAAILIAGPTASGKSALASALALRHGGVVVNADSMQVYADLRRLTARPDPAEEARVPHRLYGHVDGGVNYSAGHFSRDVAALLSALDGRLPVFVGGTGLYFRALEEGLSDLPPVPEAVRAAVRAAAEGRPTEALHADLAAQDPAGAATLRPSDRARVLRALEILAATGRPIASFHGSRIPGPLSGRPLRKIFLAPDRTELRARIDRRFREMIAGGALDEVVALRERGLDPMLPVMRAHGVPGLIAHLDGRLSLEDAILRGQGDTRAYAKRQFTWFRHQMGTGWTWMSPEEASRSA</sequence>
<dbReference type="Gene3D" id="1.10.20.140">
    <property type="match status" value="1"/>
</dbReference>
<dbReference type="GO" id="GO:0006400">
    <property type="term" value="P:tRNA modification"/>
    <property type="evidence" value="ECO:0007669"/>
    <property type="project" value="TreeGrafter"/>
</dbReference>
<dbReference type="Gene3D" id="3.40.50.300">
    <property type="entry name" value="P-loop containing nucleotide triphosphate hydrolases"/>
    <property type="match status" value="1"/>
</dbReference>
<evidence type="ECO:0000256" key="6">
    <source>
        <dbReference type="ARBA" id="ARBA00022741"/>
    </source>
</evidence>
<keyword evidence="5 10" id="KW-0819">tRNA processing</keyword>
<comment type="catalytic activity">
    <reaction evidence="9 10 11">
        <text>adenosine(37) in tRNA + dimethylallyl diphosphate = N(6)-dimethylallyladenosine(37) in tRNA + diphosphate</text>
        <dbReference type="Rhea" id="RHEA:26482"/>
        <dbReference type="Rhea" id="RHEA-COMP:10162"/>
        <dbReference type="Rhea" id="RHEA-COMP:10375"/>
        <dbReference type="ChEBI" id="CHEBI:33019"/>
        <dbReference type="ChEBI" id="CHEBI:57623"/>
        <dbReference type="ChEBI" id="CHEBI:74411"/>
        <dbReference type="ChEBI" id="CHEBI:74415"/>
        <dbReference type="EC" id="2.5.1.75"/>
    </reaction>
</comment>
<evidence type="ECO:0000256" key="8">
    <source>
        <dbReference type="ARBA" id="ARBA00022842"/>
    </source>
</evidence>
<organism evidence="14 15">
    <name type="scientific">Methylobacterium symbioticum</name>
    <dbReference type="NCBI Taxonomy" id="2584084"/>
    <lineage>
        <taxon>Bacteria</taxon>
        <taxon>Pseudomonadati</taxon>
        <taxon>Pseudomonadota</taxon>
        <taxon>Alphaproteobacteria</taxon>
        <taxon>Hyphomicrobiales</taxon>
        <taxon>Methylobacteriaceae</taxon>
        <taxon>Methylobacterium</taxon>
    </lineage>
</organism>
<dbReference type="EMBL" id="CABFPH010000007">
    <property type="protein sequence ID" value="VUD70255.1"/>
    <property type="molecule type" value="Genomic_DNA"/>
</dbReference>
<gene>
    <name evidence="10 14" type="primary">miaA</name>
    <name evidence="14" type="ORF">MET9862_00819</name>
</gene>
<keyword evidence="15" id="KW-1185">Reference proteome</keyword>
<feature type="binding site" evidence="10">
    <location>
        <begin position="18"/>
        <end position="25"/>
    </location>
    <ligand>
        <name>ATP</name>
        <dbReference type="ChEBI" id="CHEBI:30616"/>
    </ligand>
</feature>
<keyword evidence="6 10" id="KW-0547">Nucleotide-binding</keyword>
<dbReference type="PANTHER" id="PTHR11088">
    <property type="entry name" value="TRNA DIMETHYLALLYLTRANSFERASE"/>
    <property type="match status" value="1"/>
</dbReference>
<evidence type="ECO:0000256" key="11">
    <source>
        <dbReference type="RuleBase" id="RU003783"/>
    </source>
</evidence>
<evidence type="ECO:0000256" key="10">
    <source>
        <dbReference type="HAMAP-Rule" id="MF_00185"/>
    </source>
</evidence>
<dbReference type="InterPro" id="IPR018022">
    <property type="entry name" value="IPT"/>
</dbReference>
<proteinExistence type="inferred from homology"/>
<feature type="site" description="Interaction with substrate tRNA" evidence="10">
    <location>
        <position position="129"/>
    </location>
</feature>
<evidence type="ECO:0000256" key="12">
    <source>
        <dbReference type="RuleBase" id="RU003784"/>
    </source>
</evidence>
<evidence type="ECO:0000256" key="4">
    <source>
        <dbReference type="ARBA" id="ARBA00022679"/>
    </source>
</evidence>
<dbReference type="Proteomes" id="UP000410984">
    <property type="component" value="Unassembled WGS sequence"/>
</dbReference>
<feature type="region of interest" description="Interaction with substrate tRNA" evidence="10">
    <location>
        <begin position="43"/>
        <end position="46"/>
    </location>
</feature>
<evidence type="ECO:0000256" key="3">
    <source>
        <dbReference type="ARBA" id="ARBA00005842"/>
    </source>
</evidence>
<dbReference type="HAMAP" id="MF_00185">
    <property type="entry name" value="IPP_trans"/>
    <property type="match status" value="1"/>
</dbReference>
<evidence type="ECO:0000256" key="1">
    <source>
        <dbReference type="ARBA" id="ARBA00001946"/>
    </source>
</evidence>
<evidence type="ECO:0000256" key="7">
    <source>
        <dbReference type="ARBA" id="ARBA00022840"/>
    </source>
</evidence>
<dbReference type="InterPro" id="IPR039657">
    <property type="entry name" value="Dimethylallyltransferase"/>
</dbReference>
<comment type="function">
    <text evidence="2 10 12">Catalyzes the transfer of a dimethylallyl group onto the adenine at position 37 in tRNAs that read codons beginning with uridine, leading to the formation of N6-(dimethylallyl)adenosine (i(6)A).</text>
</comment>
<evidence type="ECO:0000256" key="2">
    <source>
        <dbReference type="ARBA" id="ARBA00003213"/>
    </source>
</evidence>
<dbReference type="SUPFAM" id="SSF52540">
    <property type="entry name" value="P-loop containing nucleoside triphosphate hydrolases"/>
    <property type="match status" value="2"/>
</dbReference>
<keyword evidence="8 10" id="KW-0460">Magnesium</keyword>
<feature type="binding site" evidence="10">
    <location>
        <begin position="20"/>
        <end position="25"/>
    </location>
    <ligand>
        <name>substrate</name>
    </ligand>
</feature>
<dbReference type="AlphaFoldDB" id="A0A509E9P4"/>
<comment type="caution">
    <text evidence="10">Lacks conserved residue(s) required for the propagation of feature annotation.</text>
</comment>
<accession>A0A509E9P4</accession>
<feature type="site" description="Interaction with substrate tRNA" evidence="10">
    <location>
        <position position="107"/>
    </location>
</feature>
<evidence type="ECO:0000256" key="5">
    <source>
        <dbReference type="ARBA" id="ARBA00022694"/>
    </source>
</evidence>
<reference evidence="14 15" key="1">
    <citation type="submission" date="2019-06" db="EMBL/GenBank/DDBJ databases">
        <authorList>
            <person name="Rodrigo-Torres L."/>
            <person name="Arahal R. D."/>
            <person name="Lucena T."/>
        </authorList>
    </citation>
    <scope>NUCLEOTIDE SEQUENCE [LARGE SCALE GENOMIC DNA]</scope>
    <source>
        <strain evidence="14 15">SB0023/3</strain>
    </source>
</reference>
<dbReference type="Pfam" id="PF01715">
    <property type="entry name" value="IPPT"/>
    <property type="match status" value="1"/>
</dbReference>
<name>A0A509E9P4_9HYPH</name>
<dbReference type="GO" id="GO:0005524">
    <property type="term" value="F:ATP binding"/>
    <property type="evidence" value="ECO:0007669"/>
    <property type="project" value="UniProtKB-UniRule"/>
</dbReference>
<dbReference type="GO" id="GO:0052381">
    <property type="term" value="F:tRNA dimethylallyltransferase activity"/>
    <property type="evidence" value="ECO:0007669"/>
    <property type="project" value="UniProtKB-UniRule"/>
</dbReference>
<comment type="similarity">
    <text evidence="3 10 13">Belongs to the IPP transferase family.</text>
</comment>
<keyword evidence="4 10" id="KW-0808">Transferase</keyword>
<comment type="subunit">
    <text evidence="10">Monomer.</text>
</comment>
<protein>
    <recommendedName>
        <fullName evidence="10">tRNA dimethylallyltransferase</fullName>
        <ecNumber evidence="10">2.5.1.75</ecNumber>
    </recommendedName>
    <alternativeName>
        <fullName evidence="10">Dimethylallyl diphosphate:tRNA dimethylallyltransferase</fullName>
        <shortName evidence="10">DMAPP:tRNA dimethylallyltransferase</shortName>
        <shortName evidence="10">DMATase</shortName>
    </alternativeName>
    <alternativeName>
        <fullName evidence="10">Isopentenyl-diphosphate:tRNA isopentenyltransferase</fullName>
        <shortName evidence="10">IPP transferase</shortName>
        <shortName evidence="10">IPPT</shortName>
        <shortName evidence="10">IPTase</shortName>
    </alternativeName>
</protein>
<evidence type="ECO:0000256" key="9">
    <source>
        <dbReference type="ARBA" id="ARBA00049563"/>
    </source>
</evidence>
<evidence type="ECO:0000313" key="15">
    <source>
        <dbReference type="Proteomes" id="UP000410984"/>
    </source>
</evidence>
<dbReference type="PANTHER" id="PTHR11088:SF60">
    <property type="entry name" value="TRNA DIMETHYLALLYLTRANSFERASE"/>
    <property type="match status" value="1"/>
</dbReference>
<comment type="cofactor">
    <cofactor evidence="1 10">
        <name>Mg(2+)</name>
        <dbReference type="ChEBI" id="CHEBI:18420"/>
    </cofactor>
</comment>
<keyword evidence="7 10" id="KW-0067">ATP-binding</keyword>
<dbReference type="OrthoDB" id="9776390at2"/>
<dbReference type="NCBIfam" id="TIGR00174">
    <property type="entry name" value="miaA"/>
    <property type="match status" value="1"/>
</dbReference>